<dbReference type="PROSITE" id="PS51257">
    <property type="entry name" value="PROKAR_LIPOPROTEIN"/>
    <property type="match status" value="1"/>
</dbReference>
<dbReference type="Gene3D" id="2.130.10.10">
    <property type="entry name" value="YVTN repeat-like/Quinoprotein amine dehydrogenase"/>
    <property type="match status" value="2"/>
</dbReference>
<comment type="similarity">
    <text evidence="1">Belongs to the cycloisomerase 2 family.</text>
</comment>
<evidence type="ECO:0000313" key="5">
    <source>
        <dbReference type="Proteomes" id="UP000054977"/>
    </source>
</evidence>
<gene>
    <name evidence="4" type="ORF">AWB65_00111</name>
</gene>
<dbReference type="InterPro" id="IPR015943">
    <property type="entry name" value="WD40/YVTN_repeat-like_dom_sf"/>
</dbReference>
<keyword evidence="2" id="KW-0119">Carbohydrate metabolism</keyword>
<evidence type="ECO:0000256" key="1">
    <source>
        <dbReference type="ARBA" id="ARBA00005564"/>
    </source>
</evidence>
<feature type="chain" id="PRO_5011118534" evidence="3">
    <location>
        <begin position="22"/>
        <end position="397"/>
    </location>
</feature>
<sequence>MMKLKNLAIASACAALLSACGGGDGDSTSAASVKQLYAQTNETNNSVLQFDRNPDGTLAPRGRIATGGKGTNGVNYFQHNGVVADALSSNRSVIVSPDEKRLFVANAGDNTVSIFNIDRKTGELRLLKSNPTDGIRPTSLSLNDDILYVTHQEGEKQLGAYKVGLNGSLTKLGDYATLPGDALLTQVEVSPDHRSVVVNGFLDAVNPRKPGSTIMTFPIHADGTLGKPTSTTTLGMGPFGGRFGNGKLGAVYVTAEAVSSSLSTYMLRDGKLEGVSGPIASTGQGAPCWLVVTPDNRFVYTGDGSGAVSLFSLDADGRATLVNATAAEEPPHVSGASKTSLAADAWISADGKFLYQDYFGADKIVSYAIQPDGSLVKVGEQAANTETHVSLQGLAGI</sequence>
<dbReference type="Proteomes" id="UP000054977">
    <property type="component" value="Unassembled WGS sequence"/>
</dbReference>
<dbReference type="STRING" id="326474.AWB65_00111"/>
<proteinExistence type="inferred from homology"/>
<dbReference type="InterPro" id="IPR019405">
    <property type="entry name" value="Lactonase_7-beta_prop"/>
</dbReference>
<accession>A0A158ER88</accession>
<dbReference type="AlphaFoldDB" id="A0A158ER88"/>
<evidence type="ECO:0000313" key="4">
    <source>
        <dbReference type="EMBL" id="SAL10098.1"/>
    </source>
</evidence>
<dbReference type="RefSeq" id="WP_235007463.1">
    <property type="nucleotide sequence ID" value="NZ_FCNW02000001.1"/>
</dbReference>
<comment type="caution">
    <text evidence="4">The sequence shown here is derived from an EMBL/GenBank/DDBJ whole genome shotgun (WGS) entry which is preliminary data.</text>
</comment>
<evidence type="ECO:0000256" key="3">
    <source>
        <dbReference type="SAM" id="SignalP"/>
    </source>
</evidence>
<keyword evidence="2" id="KW-0313">Glucose metabolism</keyword>
<protein>
    <submittedName>
        <fullName evidence="4">6-phosphogluconolactonase</fullName>
    </submittedName>
</protein>
<dbReference type="InterPro" id="IPR011048">
    <property type="entry name" value="Haem_d1_sf"/>
</dbReference>
<evidence type="ECO:0000256" key="2">
    <source>
        <dbReference type="ARBA" id="ARBA00022526"/>
    </source>
</evidence>
<dbReference type="PANTHER" id="PTHR30344">
    <property type="entry name" value="6-PHOSPHOGLUCONOLACTONASE-RELATED"/>
    <property type="match status" value="1"/>
</dbReference>
<name>A0A158ER88_9BURK</name>
<dbReference type="GO" id="GO:0006006">
    <property type="term" value="P:glucose metabolic process"/>
    <property type="evidence" value="ECO:0007669"/>
    <property type="project" value="UniProtKB-KW"/>
</dbReference>
<dbReference type="EMBL" id="FCNW02000001">
    <property type="protein sequence ID" value="SAL10098.1"/>
    <property type="molecule type" value="Genomic_DNA"/>
</dbReference>
<keyword evidence="5" id="KW-1185">Reference proteome</keyword>
<feature type="signal peptide" evidence="3">
    <location>
        <begin position="1"/>
        <end position="21"/>
    </location>
</feature>
<dbReference type="Pfam" id="PF10282">
    <property type="entry name" value="Lactonase"/>
    <property type="match status" value="1"/>
</dbReference>
<organism evidence="4 5">
    <name type="scientific">Caballeronia humi</name>
    <dbReference type="NCBI Taxonomy" id="326474"/>
    <lineage>
        <taxon>Bacteria</taxon>
        <taxon>Pseudomonadati</taxon>
        <taxon>Pseudomonadota</taxon>
        <taxon>Betaproteobacteria</taxon>
        <taxon>Burkholderiales</taxon>
        <taxon>Burkholderiaceae</taxon>
        <taxon>Caballeronia</taxon>
    </lineage>
</organism>
<dbReference type="InterPro" id="IPR050282">
    <property type="entry name" value="Cycloisomerase_2"/>
</dbReference>
<dbReference type="PANTHER" id="PTHR30344:SF1">
    <property type="entry name" value="6-PHOSPHOGLUCONOLACTONASE"/>
    <property type="match status" value="1"/>
</dbReference>
<keyword evidence="3" id="KW-0732">Signal</keyword>
<reference evidence="4" key="1">
    <citation type="submission" date="2016-01" db="EMBL/GenBank/DDBJ databases">
        <authorList>
            <person name="Peeters C."/>
        </authorList>
    </citation>
    <scope>NUCLEOTIDE SEQUENCE [LARGE SCALE GENOMIC DNA]</scope>
    <source>
        <strain evidence="4">LMG 22934</strain>
    </source>
</reference>
<dbReference type="SUPFAM" id="SSF51004">
    <property type="entry name" value="C-terminal (heme d1) domain of cytochrome cd1-nitrite reductase"/>
    <property type="match status" value="1"/>
</dbReference>
<dbReference type="GO" id="GO:0017057">
    <property type="term" value="F:6-phosphogluconolactonase activity"/>
    <property type="evidence" value="ECO:0007669"/>
    <property type="project" value="TreeGrafter"/>
</dbReference>